<dbReference type="Proteomes" id="UP000008909">
    <property type="component" value="Unassembled WGS sequence"/>
</dbReference>
<proteinExistence type="predicted"/>
<evidence type="ECO:0000313" key="1">
    <source>
        <dbReference type="EMBL" id="GAA55325.1"/>
    </source>
</evidence>
<organism evidence="1 2">
    <name type="scientific">Clonorchis sinensis</name>
    <name type="common">Chinese liver fluke</name>
    <dbReference type="NCBI Taxonomy" id="79923"/>
    <lineage>
        <taxon>Eukaryota</taxon>
        <taxon>Metazoa</taxon>
        <taxon>Spiralia</taxon>
        <taxon>Lophotrochozoa</taxon>
        <taxon>Platyhelminthes</taxon>
        <taxon>Trematoda</taxon>
        <taxon>Digenea</taxon>
        <taxon>Opisthorchiida</taxon>
        <taxon>Opisthorchiata</taxon>
        <taxon>Opisthorchiidae</taxon>
        <taxon>Clonorchis</taxon>
    </lineage>
</organism>
<dbReference type="EMBL" id="DF143995">
    <property type="protein sequence ID" value="GAA55325.1"/>
    <property type="molecule type" value="Genomic_DNA"/>
</dbReference>
<keyword evidence="2" id="KW-1185">Reference proteome</keyword>
<sequence length="217" mass="24008">MILYTIDGQGTEGHNEWCLRWLWSIKNGIDQFSGEVKFSVGDILSRAESAEQIWERTLPGYTSQGNEIRLYSGAIQNSFNTNLLLVIGVQSGNWLGQPGSIPALVQPSGRMAVRHRKGSTTERDVTETVEFVVTSLSSSLTNQHVPQSINIFTCSEPTMHTGTEPWNVQNRKRQQRLNPLTGIAENGKKNSCTCVLLLAEPFQISSLPAEGGDFRSI</sequence>
<evidence type="ECO:0000313" key="2">
    <source>
        <dbReference type="Proteomes" id="UP000008909"/>
    </source>
</evidence>
<dbReference type="AlphaFoldDB" id="G7YQU5"/>
<reference key="2">
    <citation type="submission" date="2011-10" db="EMBL/GenBank/DDBJ databases">
        <title>The genome and transcriptome sequence of Clonorchis sinensis provide insights into the carcinogenic liver fluke.</title>
        <authorList>
            <person name="Wang X."/>
            <person name="Huang Y."/>
            <person name="Chen W."/>
            <person name="Liu H."/>
            <person name="Guo L."/>
            <person name="Chen Y."/>
            <person name="Luo F."/>
            <person name="Zhou W."/>
            <person name="Sun J."/>
            <person name="Mao Q."/>
            <person name="Liang P."/>
            <person name="Zhou C."/>
            <person name="Tian Y."/>
            <person name="Men J."/>
            <person name="Lv X."/>
            <person name="Huang L."/>
            <person name="Zhou J."/>
            <person name="Hu Y."/>
            <person name="Li R."/>
            <person name="Zhang F."/>
            <person name="Lei H."/>
            <person name="Li X."/>
            <person name="Hu X."/>
            <person name="Liang C."/>
            <person name="Xu J."/>
            <person name="Wu Z."/>
            <person name="Yu X."/>
        </authorList>
    </citation>
    <scope>NUCLEOTIDE SEQUENCE</scope>
    <source>
        <strain>Henan</strain>
    </source>
</reference>
<protein>
    <submittedName>
        <fullName evidence="1">Uncharacterized protein</fullName>
    </submittedName>
</protein>
<reference evidence="1" key="1">
    <citation type="journal article" date="2011" name="Genome Biol.">
        <title>The draft genome of the carcinogenic human liver fluke Clonorchis sinensis.</title>
        <authorList>
            <person name="Wang X."/>
            <person name="Chen W."/>
            <person name="Huang Y."/>
            <person name="Sun J."/>
            <person name="Men J."/>
            <person name="Liu H."/>
            <person name="Luo F."/>
            <person name="Guo L."/>
            <person name="Lv X."/>
            <person name="Deng C."/>
            <person name="Zhou C."/>
            <person name="Fan Y."/>
            <person name="Li X."/>
            <person name="Huang L."/>
            <person name="Hu Y."/>
            <person name="Liang C."/>
            <person name="Hu X."/>
            <person name="Xu J."/>
            <person name="Yu X."/>
        </authorList>
    </citation>
    <scope>NUCLEOTIDE SEQUENCE [LARGE SCALE GENOMIC DNA]</scope>
    <source>
        <strain evidence="1">Henan</strain>
    </source>
</reference>
<accession>G7YQU5</accession>
<gene>
    <name evidence="1" type="ORF">CLF_107579</name>
</gene>
<name>G7YQU5_CLOSI</name>